<evidence type="ECO:0000256" key="3">
    <source>
        <dbReference type="ARBA" id="ARBA00022692"/>
    </source>
</evidence>
<evidence type="ECO:0000259" key="8">
    <source>
        <dbReference type="PROSITE" id="PS51751"/>
    </source>
</evidence>
<dbReference type="PANTHER" id="PTHR31204">
    <property type="entry name" value="SIGMA INTRACELLULAR RECEPTOR 2"/>
    <property type="match status" value="1"/>
</dbReference>
<comment type="subcellular location">
    <subcellularLocation>
        <location evidence="1">Endoplasmic reticulum membrane</location>
        <topology evidence="1">Multi-pass membrane protein</topology>
    </subcellularLocation>
</comment>
<keyword evidence="4" id="KW-0256">Endoplasmic reticulum</keyword>
<dbReference type="InterPro" id="IPR033118">
    <property type="entry name" value="EXPERA"/>
</dbReference>
<evidence type="ECO:0000256" key="2">
    <source>
        <dbReference type="ARBA" id="ARBA00009096"/>
    </source>
</evidence>
<evidence type="ECO:0000256" key="7">
    <source>
        <dbReference type="PIRNR" id="PIRNR031032"/>
    </source>
</evidence>
<dbReference type="InterPro" id="IPR016964">
    <property type="entry name" value="Sigma2_recept"/>
</dbReference>
<keyword evidence="3 7" id="KW-0812">Transmembrane</keyword>
<name>A0A7S0V657_9CHLO</name>
<feature type="transmembrane region" description="Helical" evidence="7">
    <location>
        <begin position="125"/>
        <end position="147"/>
    </location>
</feature>
<dbReference type="EMBL" id="HBFM01021007">
    <property type="protein sequence ID" value="CAD8778394.1"/>
    <property type="molecule type" value="Transcribed_RNA"/>
</dbReference>
<dbReference type="AlphaFoldDB" id="A0A7S0V657"/>
<protein>
    <recommendedName>
        <fullName evidence="8">EXPERA domain-containing protein</fullName>
    </recommendedName>
</protein>
<dbReference type="GO" id="GO:0005789">
    <property type="term" value="C:endoplasmic reticulum membrane"/>
    <property type="evidence" value="ECO:0007669"/>
    <property type="project" value="UniProtKB-SubCell"/>
</dbReference>
<proteinExistence type="inferred from homology"/>
<dbReference type="PIRSF" id="PIRSF031032">
    <property type="entry name" value="TMP_97_prd"/>
    <property type="match status" value="1"/>
</dbReference>
<keyword evidence="6 7" id="KW-0472">Membrane</keyword>
<feature type="transmembrane region" description="Helical" evidence="7">
    <location>
        <begin position="94"/>
        <end position="113"/>
    </location>
</feature>
<feature type="transmembrane region" description="Helical" evidence="7">
    <location>
        <begin position="7"/>
        <end position="28"/>
    </location>
</feature>
<dbReference type="PANTHER" id="PTHR31204:SF1">
    <property type="entry name" value="SIGMA INTRACELLULAR RECEPTOR 2"/>
    <property type="match status" value="1"/>
</dbReference>
<organism evidence="9">
    <name type="scientific">Polytomella parva</name>
    <dbReference type="NCBI Taxonomy" id="51329"/>
    <lineage>
        <taxon>Eukaryota</taxon>
        <taxon>Viridiplantae</taxon>
        <taxon>Chlorophyta</taxon>
        <taxon>core chlorophytes</taxon>
        <taxon>Chlorophyceae</taxon>
        <taxon>CS clade</taxon>
        <taxon>Chlamydomonadales</taxon>
        <taxon>Chlamydomonadaceae</taxon>
        <taxon>Polytomella</taxon>
    </lineage>
</organism>
<accession>A0A7S0V657</accession>
<dbReference type="InterPro" id="IPR051987">
    <property type="entry name" value="Sigma-2_receptor-like"/>
</dbReference>
<evidence type="ECO:0000256" key="4">
    <source>
        <dbReference type="ARBA" id="ARBA00022824"/>
    </source>
</evidence>
<evidence type="ECO:0000313" key="9">
    <source>
        <dbReference type="EMBL" id="CAD8778394.1"/>
    </source>
</evidence>
<keyword evidence="5 7" id="KW-1133">Transmembrane helix</keyword>
<sequence length="157" mass="18566">MGFLNNVYLLFFLFHIPTTILIDSQGLIPRHLFPSWAVTLFDWHVAQNDDFLLRENRPWFKSLVYCECFIQLPFFFLASYAFLKKRNWIRIPALIYGVHVSTTMAPILYEILFGDNFSDKRYQLALIYAPYLAIPFMLSLSMAFSPYPFTKLKSKKQ</sequence>
<comment type="similarity">
    <text evidence="2">Belongs to the TMEM97/sigma-2 receptor family.</text>
</comment>
<feature type="domain" description="EXPERA" evidence="8">
    <location>
        <begin position="4"/>
        <end position="139"/>
    </location>
</feature>
<evidence type="ECO:0000256" key="5">
    <source>
        <dbReference type="ARBA" id="ARBA00022989"/>
    </source>
</evidence>
<evidence type="ECO:0000256" key="6">
    <source>
        <dbReference type="ARBA" id="ARBA00023136"/>
    </source>
</evidence>
<feature type="transmembrane region" description="Helical" evidence="7">
    <location>
        <begin position="62"/>
        <end position="82"/>
    </location>
</feature>
<dbReference type="Pfam" id="PF05241">
    <property type="entry name" value="EBP"/>
    <property type="match status" value="1"/>
</dbReference>
<dbReference type="PROSITE" id="PS51751">
    <property type="entry name" value="EXPERA"/>
    <property type="match status" value="1"/>
</dbReference>
<reference evidence="9" key="1">
    <citation type="submission" date="2021-01" db="EMBL/GenBank/DDBJ databases">
        <authorList>
            <person name="Corre E."/>
            <person name="Pelletier E."/>
            <person name="Niang G."/>
            <person name="Scheremetjew M."/>
            <person name="Finn R."/>
            <person name="Kale V."/>
            <person name="Holt S."/>
            <person name="Cochrane G."/>
            <person name="Meng A."/>
            <person name="Brown T."/>
            <person name="Cohen L."/>
        </authorList>
    </citation>
    <scope>NUCLEOTIDE SEQUENCE</scope>
    <source>
        <strain evidence="9">SAG 63-3</strain>
    </source>
</reference>
<evidence type="ECO:0000256" key="1">
    <source>
        <dbReference type="ARBA" id="ARBA00004477"/>
    </source>
</evidence>
<gene>
    <name evidence="9" type="ORF">PPAR00522_LOCUS13653</name>
</gene>